<keyword evidence="1" id="KW-0805">Transcription regulation</keyword>
<dbReference type="KEGG" id="pchi:PC41400_06320"/>
<evidence type="ECO:0000256" key="3">
    <source>
        <dbReference type="ARBA" id="ARBA00023163"/>
    </source>
</evidence>
<dbReference type="Gene3D" id="1.10.10.60">
    <property type="entry name" value="Homeodomain-like"/>
    <property type="match status" value="2"/>
</dbReference>
<dbReference type="InterPro" id="IPR009057">
    <property type="entry name" value="Homeodomain-like_sf"/>
</dbReference>
<dbReference type="PANTHER" id="PTHR43280">
    <property type="entry name" value="ARAC-FAMILY TRANSCRIPTIONAL REGULATOR"/>
    <property type="match status" value="1"/>
</dbReference>
<sequence length="225" mass="26063">MPVDVLLIISHQLKEDEFERVQRLFSHMSIIAESDFKAVERSLHRQEKAHKLFVFLSFDESLPEEWKIEELQLQSPIMVLLKVNKRDLFVFYSFLDSVGLLSKPSADVSAKPEISPMLYQSLEYIEQNLCENDLSLEKVASSIFVSRCHYSRMFKEYFGFGFKEYVMNKRIQKAKAMLQKGVPVTDVCYAVGYGDLTHFGRVFKRLVGINPSVYRGQRREAPSCG</sequence>
<keyword evidence="2" id="KW-0238">DNA-binding</keyword>
<dbReference type="InterPro" id="IPR018062">
    <property type="entry name" value="HTH_AraC-typ_CS"/>
</dbReference>
<feature type="domain" description="HTH araC/xylS-type" evidence="4">
    <location>
        <begin position="119"/>
        <end position="217"/>
    </location>
</feature>
<dbReference type="PANTHER" id="PTHR43280:SF2">
    <property type="entry name" value="HTH-TYPE TRANSCRIPTIONAL REGULATOR EXSA"/>
    <property type="match status" value="1"/>
</dbReference>
<keyword evidence="3" id="KW-0804">Transcription</keyword>
<dbReference type="GO" id="GO:0003700">
    <property type="term" value="F:DNA-binding transcription factor activity"/>
    <property type="evidence" value="ECO:0007669"/>
    <property type="project" value="InterPro"/>
</dbReference>
<evidence type="ECO:0000313" key="6">
    <source>
        <dbReference type="Proteomes" id="UP000288943"/>
    </source>
</evidence>
<evidence type="ECO:0000256" key="2">
    <source>
        <dbReference type="ARBA" id="ARBA00023125"/>
    </source>
</evidence>
<gene>
    <name evidence="5" type="ORF">PC41400_06320</name>
</gene>
<protein>
    <submittedName>
        <fullName evidence="5">AraC family transcriptional regulator</fullName>
    </submittedName>
</protein>
<reference evidence="5 6" key="1">
    <citation type="submission" date="2018-01" db="EMBL/GenBank/DDBJ databases">
        <title>The whole genome sequencing and assembly of Paenibacillus chitinolyticus KCCM 41400 strain.</title>
        <authorList>
            <person name="Kim J.-Y."/>
            <person name="Park M.-K."/>
            <person name="Lee Y.-J."/>
            <person name="Yi H."/>
            <person name="Bahn Y.-S."/>
            <person name="Kim J.F."/>
            <person name="Lee D.-W."/>
        </authorList>
    </citation>
    <scope>NUCLEOTIDE SEQUENCE [LARGE SCALE GENOMIC DNA]</scope>
    <source>
        <strain evidence="5 6">KCCM 41400</strain>
    </source>
</reference>
<proteinExistence type="predicted"/>
<organism evidence="5 6">
    <name type="scientific">Paenibacillus chitinolyticus</name>
    <dbReference type="NCBI Taxonomy" id="79263"/>
    <lineage>
        <taxon>Bacteria</taxon>
        <taxon>Bacillati</taxon>
        <taxon>Bacillota</taxon>
        <taxon>Bacilli</taxon>
        <taxon>Bacillales</taxon>
        <taxon>Paenibacillaceae</taxon>
        <taxon>Paenibacillus</taxon>
    </lineage>
</organism>
<dbReference type="AlphaFoldDB" id="A0A410WSC1"/>
<evidence type="ECO:0000313" key="5">
    <source>
        <dbReference type="EMBL" id="QAV17298.1"/>
    </source>
</evidence>
<dbReference type="PROSITE" id="PS00041">
    <property type="entry name" value="HTH_ARAC_FAMILY_1"/>
    <property type="match status" value="1"/>
</dbReference>
<dbReference type="PRINTS" id="PR00032">
    <property type="entry name" value="HTHARAC"/>
</dbReference>
<accession>A0A410WSC1</accession>
<dbReference type="PROSITE" id="PS01124">
    <property type="entry name" value="HTH_ARAC_FAMILY_2"/>
    <property type="match status" value="1"/>
</dbReference>
<dbReference type="GO" id="GO:0043565">
    <property type="term" value="F:sequence-specific DNA binding"/>
    <property type="evidence" value="ECO:0007669"/>
    <property type="project" value="InterPro"/>
</dbReference>
<dbReference type="OrthoDB" id="345425at2"/>
<evidence type="ECO:0000256" key="1">
    <source>
        <dbReference type="ARBA" id="ARBA00023015"/>
    </source>
</evidence>
<dbReference type="SMART" id="SM00342">
    <property type="entry name" value="HTH_ARAC"/>
    <property type="match status" value="1"/>
</dbReference>
<dbReference type="Pfam" id="PF12833">
    <property type="entry name" value="HTH_18"/>
    <property type="match status" value="1"/>
</dbReference>
<dbReference type="SUPFAM" id="SSF46689">
    <property type="entry name" value="Homeodomain-like"/>
    <property type="match status" value="2"/>
</dbReference>
<dbReference type="Proteomes" id="UP000288943">
    <property type="component" value="Chromosome"/>
</dbReference>
<dbReference type="InterPro" id="IPR018060">
    <property type="entry name" value="HTH_AraC"/>
</dbReference>
<dbReference type="InterPro" id="IPR020449">
    <property type="entry name" value="Tscrpt_reg_AraC-type_HTH"/>
</dbReference>
<name>A0A410WSC1_9BACL</name>
<evidence type="ECO:0000259" key="4">
    <source>
        <dbReference type="PROSITE" id="PS01124"/>
    </source>
</evidence>
<dbReference type="EMBL" id="CP026520">
    <property type="protein sequence ID" value="QAV17298.1"/>
    <property type="molecule type" value="Genomic_DNA"/>
</dbReference>